<dbReference type="PANTHER" id="PTHR35555:SF3">
    <property type="entry name" value="ENDONUCLEASE-REVERSE TRANSCRIPTASE"/>
    <property type="match status" value="1"/>
</dbReference>
<name>A0A9Q1CLR9_HOLLE</name>
<dbReference type="Proteomes" id="UP001152320">
    <property type="component" value="Chromosome 2"/>
</dbReference>
<organism evidence="2 3">
    <name type="scientific">Holothuria leucospilota</name>
    <name type="common">Black long sea cucumber</name>
    <name type="synonym">Mertensiothuria leucospilota</name>
    <dbReference type="NCBI Taxonomy" id="206669"/>
    <lineage>
        <taxon>Eukaryota</taxon>
        <taxon>Metazoa</taxon>
        <taxon>Echinodermata</taxon>
        <taxon>Eleutherozoa</taxon>
        <taxon>Echinozoa</taxon>
        <taxon>Holothuroidea</taxon>
        <taxon>Aspidochirotacea</taxon>
        <taxon>Aspidochirotida</taxon>
        <taxon>Holothuriidae</taxon>
        <taxon>Holothuria</taxon>
    </lineage>
</organism>
<reference evidence="2" key="1">
    <citation type="submission" date="2021-10" db="EMBL/GenBank/DDBJ databases">
        <title>Tropical sea cucumber genome reveals ecological adaptation and Cuvierian tubules defense mechanism.</title>
        <authorList>
            <person name="Chen T."/>
        </authorList>
    </citation>
    <scope>NUCLEOTIDE SEQUENCE</scope>
    <source>
        <strain evidence="2">Nanhai2018</strain>
        <tissue evidence="2">Muscle</tissue>
    </source>
</reference>
<dbReference type="PANTHER" id="PTHR35555">
    <property type="entry name" value="ENDONUCLEASE-REVERSE TRANSCRIPTASE"/>
    <property type="match status" value="1"/>
</dbReference>
<dbReference type="Gene3D" id="3.30.70.1820">
    <property type="entry name" value="L1 transposable element, RRM domain"/>
    <property type="match status" value="1"/>
</dbReference>
<protein>
    <submittedName>
        <fullName evidence="2">Uncharacterized protein</fullName>
    </submittedName>
</protein>
<sequence length="414" mass="49346">MQELLPLKKKKLKENERKYKLLEQRIRELESEKNQTAEALNKQERFSRRSNIRIVGYPTTPEENCIDIAKKVLEKVGIPDASIERAHRDGARREDRNRHLLVRLSFFQDKITALRNQRKKLKDEGYFITDDLTFVDLSEKRKWKQQVAELYANGTKLRFFAGKWRGQDGGDFSFVFNFDLDKKNGVRHTNFKAREECLNLMTHYNLVDIWRNRHPLSKQFTWKSSINDDVYCRLDFFFLISNALIMNVIHDDLMSGFRSDHSFVFITTSTATGKRGPGFWKFNNSLLENKEYVNMIQSFLNDSILNVNENLENPALAWDYIKYDIRKITIKFSKILAQNRRRRERNLNKFINSLERQLFVKWDLNKNSLLKEAQNEMLQLYNFKLKGIQIRSRARWVEDGEKNSKYFLNLEKKA</sequence>
<evidence type="ECO:0000313" key="3">
    <source>
        <dbReference type="Proteomes" id="UP001152320"/>
    </source>
</evidence>
<proteinExistence type="predicted"/>
<comment type="caution">
    <text evidence="2">The sequence shown here is derived from an EMBL/GenBank/DDBJ whole genome shotgun (WGS) entry which is preliminary data.</text>
</comment>
<dbReference type="SUPFAM" id="SSF56219">
    <property type="entry name" value="DNase I-like"/>
    <property type="match status" value="1"/>
</dbReference>
<evidence type="ECO:0000256" key="1">
    <source>
        <dbReference type="SAM" id="Coils"/>
    </source>
</evidence>
<dbReference type="AlphaFoldDB" id="A0A9Q1CLR9"/>
<gene>
    <name evidence="2" type="ORF">HOLleu_05676</name>
</gene>
<accession>A0A9Q1CLR9</accession>
<keyword evidence="1" id="KW-0175">Coiled coil</keyword>
<dbReference type="EMBL" id="JAIZAY010000002">
    <property type="protein sequence ID" value="KAJ8046854.1"/>
    <property type="molecule type" value="Genomic_DNA"/>
</dbReference>
<feature type="coiled-coil region" evidence="1">
    <location>
        <begin position="5"/>
        <end position="46"/>
    </location>
</feature>
<keyword evidence="3" id="KW-1185">Reference proteome</keyword>
<dbReference type="OrthoDB" id="6244150at2759"/>
<dbReference type="Gene3D" id="3.60.10.10">
    <property type="entry name" value="Endonuclease/exonuclease/phosphatase"/>
    <property type="match status" value="1"/>
</dbReference>
<evidence type="ECO:0000313" key="2">
    <source>
        <dbReference type="EMBL" id="KAJ8046854.1"/>
    </source>
</evidence>
<dbReference type="InterPro" id="IPR036691">
    <property type="entry name" value="Endo/exonu/phosph_ase_sf"/>
</dbReference>